<evidence type="ECO:0000313" key="3">
    <source>
        <dbReference type="EMBL" id="MFC6893519.1"/>
    </source>
</evidence>
<evidence type="ECO:0000259" key="2">
    <source>
        <dbReference type="Pfam" id="PF07790"/>
    </source>
</evidence>
<dbReference type="InterPro" id="IPR012859">
    <property type="entry name" value="Pilin_N_archaeal"/>
</dbReference>
<feature type="region of interest" description="Disordered" evidence="1">
    <location>
        <begin position="74"/>
        <end position="133"/>
    </location>
</feature>
<name>A0ABD5UVS9_9EURY</name>
<dbReference type="Pfam" id="PF07790">
    <property type="entry name" value="Pilin_N"/>
    <property type="match status" value="1"/>
</dbReference>
<gene>
    <name evidence="3" type="ORF">ACFQE9_13020</name>
</gene>
<reference evidence="3 4" key="1">
    <citation type="journal article" date="2019" name="Int. J. Syst. Evol. Microbiol.">
        <title>The Global Catalogue of Microorganisms (GCM) 10K type strain sequencing project: providing services to taxonomists for standard genome sequencing and annotation.</title>
        <authorList>
            <consortium name="The Broad Institute Genomics Platform"/>
            <consortium name="The Broad Institute Genome Sequencing Center for Infectious Disease"/>
            <person name="Wu L."/>
            <person name="Ma J."/>
        </authorList>
    </citation>
    <scope>NUCLEOTIDE SEQUENCE [LARGE SCALE GENOMIC DNA]</scope>
    <source>
        <strain evidence="3 4">SKJ47</strain>
    </source>
</reference>
<dbReference type="Proteomes" id="UP001596296">
    <property type="component" value="Unassembled WGS sequence"/>
</dbReference>
<feature type="domain" description="Archaeal Type IV pilin N-terminal" evidence="2">
    <location>
        <begin position="2"/>
        <end position="71"/>
    </location>
</feature>
<sequence length="133" mass="13571">MIGVILMAAITVILAAVIGTFVLGLGDDLQDQQPTSSFNFDCNAGNTGSVDITHTEDDTIDADTNTVTVTASEGCIASPDTGSNQWPAEEISAGTSRTFNHDAGSRSGQTVNVNWESSSGGSSATLASDTAPE</sequence>
<dbReference type="EMBL" id="JBHSXL010000009">
    <property type="protein sequence ID" value="MFC6893519.1"/>
    <property type="molecule type" value="Genomic_DNA"/>
</dbReference>
<protein>
    <submittedName>
        <fullName evidence="3">Type IV pilin</fullName>
    </submittedName>
</protein>
<evidence type="ECO:0000256" key="1">
    <source>
        <dbReference type="SAM" id="MobiDB-lite"/>
    </source>
</evidence>
<accession>A0ABD5UVS9</accession>
<keyword evidence="4" id="KW-1185">Reference proteome</keyword>
<feature type="compositionally biased region" description="Polar residues" evidence="1">
    <location>
        <begin position="106"/>
        <end position="116"/>
    </location>
</feature>
<comment type="caution">
    <text evidence="3">The sequence shown here is derived from an EMBL/GenBank/DDBJ whole genome shotgun (WGS) entry which is preliminary data.</text>
</comment>
<organism evidence="3 4">
    <name type="scientific">Halopenitus salinus</name>
    <dbReference type="NCBI Taxonomy" id="1198295"/>
    <lineage>
        <taxon>Archaea</taxon>
        <taxon>Methanobacteriati</taxon>
        <taxon>Methanobacteriota</taxon>
        <taxon>Stenosarchaea group</taxon>
        <taxon>Halobacteria</taxon>
        <taxon>Halobacteriales</taxon>
        <taxon>Haloferacaceae</taxon>
        <taxon>Halopenitus</taxon>
    </lineage>
</organism>
<feature type="compositionally biased region" description="Polar residues" evidence="1">
    <location>
        <begin position="124"/>
        <end position="133"/>
    </location>
</feature>
<dbReference type="RefSeq" id="WP_379745396.1">
    <property type="nucleotide sequence ID" value="NZ_JBHSVN010000001.1"/>
</dbReference>
<dbReference type="AlphaFoldDB" id="A0ABD5UVS9"/>
<evidence type="ECO:0000313" key="4">
    <source>
        <dbReference type="Proteomes" id="UP001596296"/>
    </source>
</evidence>
<proteinExistence type="predicted"/>